<evidence type="ECO:0000313" key="3">
    <source>
        <dbReference type="EMBL" id="RPF42560.1"/>
    </source>
</evidence>
<dbReference type="Pfam" id="PF00582">
    <property type="entry name" value="Usp"/>
    <property type="match status" value="1"/>
</dbReference>
<dbReference type="InterPro" id="IPR014729">
    <property type="entry name" value="Rossmann-like_a/b/a_fold"/>
</dbReference>
<dbReference type="PRINTS" id="PR01438">
    <property type="entry name" value="UNVRSLSTRESS"/>
</dbReference>
<dbReference type="InterPro" id="IPR006016">
    <property type="entry name" value="UspA"/>
</dbReference>
<organism evidence="3 4">
    <name type="scientific">Thermodesulfitimonas autotrophica</name>
    <dbReference type="NCBI Taxonomy" id="1894989"/>
    <lineage>
        <taxon>Bacteria</taxon>
        <taxon>Bacillati</taxon>
        <taxon>Bacillota</taxon>
        <taxon>Clostridia</taxon>
        <taxon>Thermoanaerobacterales</taxon>
        <taxon>Thermoanaerobacteraceae</taxon>
        <taxon>Thermodesulfitimonas</taxon>
    </lineage>
</organism>
<reference evidence="3 4" key="1">
    <citation type="submission" date="2018-11" db="EMBL/GenBank/DDBJ databases">
        <title>Genomic Encyclopedia of Type Strains, Phase IV (KMG-IV): sequencing the most valuable type-strain genomes for metagenomic binning, comparative biology and taxonomic classification.</title>
        <authorList>
            <person name="Goeker M."/>
        </authorList>
    </citation>
    <scope>NUCLEOTIDE SEQUENCE [LARGE SCALE GENOMIC DNA]</scope>
    <source>
        <strain evidence="3 4">DSM 102936</strain>
    </source>
</reference>
<feature type="domain" description="UspA" evidence="2">
    <location>
        <begin position="1"/>
        <end position="139"/>
    </location>
</feature>
<dbReference type="PANTHER" id="PTHR46268">
    <property type="entry name" value="STRESS RESPONSE PROTEIN NHAX"/>
    <property type="match status" value="1"/>
</dbReference>
<dbReference type="AlphaFoldDB" id="A0A3N5AF10"/>
<dbReference type="PANTHER" id="PTHR46268:SF6">
    <property type="entry name" value="UNIVERSAL STRESS PROTEIN UP12"/>
    <property type="match status" value="1"/>
</dbReference>
<dbReference type="Proteomes" id="UP000282654">
    <property type="component" value="Unassembled WGS sequence"/>
</dbReference>
<dbReference type="CDD" id="cd00293">
    <property type="entry name" value="USP-like"/>
    <property type="match status" value="1"/>
</dbReference>
<dbReference type="RefSeq" id="WP_170157774.1">
    <property type="nucleotide sequence ID" value="NZ_RKRE01000003.1"/>
</dbReference>
<name>A0A3N5AF10_9THEO</name>
<comment type="caution">
    <text evidence="3">The sequence shown here is derived from an EMBL/GenBank/DDBJ whole genome shotgun (WGS) entry which is preliminary data.</text>
</comment>
<evidence type="ECO:0000259" key="2">
    <source>
        <dbReference type="Pfam" id="PF00582"/>
    </source>
</evidence>
<sequence>MFEKIIVAFDASPQSFAALRVALEIAQKFGATVTAVSVVRLPEYAGTLDEVDENIQRARQYYEQPLRQAAFLAAEKGVELKSEVLYGHTGERLVEFAAAAGADLIVTGARGLSGVKRYLLGSVSNHLVNHAPCPVLVIRDKELGT</sequence>
<comment type="similarity">
    <text evidence="1">Belongs to the universal stress protein A family.</text>
</comment>
<gene>
    <name evidence="3" type="ORF">EDD75_1661</name>
</gene>
<protein>
    <submittedName>
        <fullName evidence="3">Nucleotide-binding universal stress UspA family protein</fullName>
    </submittedName>
</protein>
<dbReference type="InterPro" id="IPR006015">
    <property type="entry name" value="Universal_stress_UspA"/>
</dbReference>
<dbReference type="EMBL" id="RKRE01000003">
    <property type="protein sequence ID" value="RPF42560.1"/>
    <property type="molecule type" value="Genomic_DNA"/>
</dbReference>
<proteinExistence type="inferred from homology"/>
<dbReference type="Gene3D" id="3.40.50.620">
    <property type="entry name" value="HUPs"/>
    <property type="match status" value="1"/>
</dbReference>
<evidence type="ECO:0000256" key="1">
    <source>
        <dbReference type="ARBA" id="ARBA00008791"/>
    </source>
</evidence>
<accession>A0A3N5AF10</accession>
<dbReference type="SUPFAM" id="SSF52402">
    <property type="entry name" value="Adenine nucleotide alpha hydrolases-like"/>
    <property type="match status" value="1"/>
</dbReference>
<keyword evidence="4" id="KW-1185">Reference proteome</keyword>
<evidence type="ECO:0000313" key="4">
    <source>
        <dbReference type="Proteomes" id="UP000282654"/>
    </source>
</evidence>